<dbReference type="Proteomes" id="UP000185860">
    <property type="component" value="Unassembled WGS sequence"/>
</dbReference>
<dbReference type="InterPro" id="IPR054663">
    <property type="entry name" value="FraC"/>
</dbReference>
<gene>
    <name evidence="2" type="ORF">NIES2119_24425</name>
</gene>
<evidence type="ECO:0008006" key="4">
    <source>
        <dbReference type="Google" id="ProtNLM"/>
    </source>
</evidence>
<keyword evidence="1" id="KW-0472">Membrane</keyword>
<protein>
    <recommendedName>
        <fullName evidence="4">Filament integrity protein fraC</fullName>
    </recommendedName>
</protein>
<accession>A0A1U7I9D2</accession>
<dbReference type="NCBIfam" id="NF045624">
    <property type="entry name" value="filament_FraC"/>
    <property type="match status" value="1"/>
</dbReference>
<dbReference type="RefSeq" id="WP_073596100.1">
    <property type="nucleotide sequence ID" value="NZ_MRCE01000033.1"/>
</dbReference>
<dbReference type="STRING" id="454136.NIES2119_24425"/>
<feature type="transmembrane region" description="Helical" evidence="1">
    <location>
        <begin position="48"/>
        <end position="65"/>
    </location>
</feature>
<proteinExistence type="predicted"/>
<keyword evidence="1" id="KW-0812">Transmembrane</keyword>
<evidence type="ECO:0000313" key="3">
    <source>
        <dbReference type="Proteomes" id="UP000185860"/>
    </source>
</evidence>
<sequence length="188" mass="21545">MIEDLWLVLPLRAIVFQTLLLLIAIAIESIALQRILNISRKTATQYSAILNLLSTFIGWLCFFVVQSITPGFLANQLIRYIFFDRFVAANPLSIFQNGFYFLVFRIFLMALDLTIEIIGLDLLLNFVVEPTAEIKHLISNKEPEAIETKLSRLQKFQASNLNKLKFQATFWANFISNIFISILIVAII</sequence>
<keyword evidence="1" id="KW-1133">Transmembrane helix</keyword>
<feature type="transmembrane region" description="Helical" evidence="1">
    <location>
        <begin position="168"/>
        <end position="187"/>
    </location>
</feature>
<organism evidence="2 3">
    <name type="scientific">[Phormidium ambiguum] IAM M-71</name>
    <dbReference type="NCBI Taxonomy" id="454136"/>
    <lineage>
        <taxon>Bacteria</taxon>
        <taxon>Bacillati</taxon>
        <taxon>Cyanobacteriota</taxon>
        <taxon>Cyanophyceae</taxon>
        <taxon>Oscillatoriophycideae</taxon>
        <taxon>Aerosakkonematales</taxon>
        <taxon>Aerosakkonemataceae</taxon>
        <taxon>Floridanema</taxon>
    </lineage>
</organism>
<dbReference type="EMBL" id="MRCE01000033">
    <property type="protein sequence ID" value="OKH33045.1"/>
    <property type="molecule type" value="Genomic_DNA"/>
</dbReference>
<feature type="transmembrane region" description="Helical" evidence="1">
    <location>
        <begin position="6"/>
        <end position="27"/>
    </location>
</feature>
<comment type="caution">
    <text evidence="2">The sequence shown here is derived from an EMBL/GenBank/DDBJ whole genome shotgun (WGS) entry which is preliminary data.</text>
</comment>
<dbReference type="Pfam" id="PF24301">
    <property type="entry name" value="FraC"/>
    <property type="match status" value="1"/>
</dbReference>
<evidence type="ECO:0000313" key="2">
    <source>
        <dbReference type="EMBL" id="OKH33045.1"/>
    </source>
</evidence>
<dbReference type="AlphaFoldDB" id="A0A1U7I9D2"/>
<dbReference type="OrthoDB" id="454780at2"/>
<evidence type="ECO:0000256" key="1">
    <source>
        <dbReference type="SAM" id="Phobius"/>
    </source>
</evidence>
<reference evidence="2 3" key="1">
    <citation type="submission" date="2016-11" db="EMBL/GenBank/DDBJ databases">
        <title>Draft Genome Sequences of Nine Cyanobacterial Strains from Diverse Habitats.</title>
        <authorList>
            <person name="Zhu T."/>
            <person name="Hou S."/>
            <person name="Lu X."/>
            <person name="Hess W.R."/>
        </authorList>
    </citation>
    <scope>NUCLEOTIDE SEQUENCE [LARGE SCALE GENOMIC DNA]</scope>
    <source>
        <strain evidence="2 3">IAM M-71</strain>
    </source>
</reference>
<name>A0A1U7I9D2_9CYAN</name>